<gene>
    <name evidence="1" type="ORF">CEK00_16700</name>
</gene>
<proteinExistence type="predicted"/>
<dbReference type="Gene3D" id="1.25.40.10">
    <property type="entry name" value="Tetratricopeptide repeat domain"/>
    <property type="match status" value="1"/>
</dbReference>
<protein>
    <submittedName>
        <fullName evidence="1">Uncharacterized protein</fullName>
    </submittedName>
</protein>
<name>A0A1A6X8E3_STEMA</name>
<dbReference type="Proteomes" id="UP000216433">
    <property type="component" value="Unassembled WGS sequence"/>
</dbReference>
<evidence type="ECO:0000313" key="1">
    <source>
        <dbReference type="EMBL" id="PAM69122.1"/>
    </source>
</evidence>
<dbReference type="EMBL" id="NJGC01000021">
    <property type="protein sequence ID" value="PAM69122.1"/>
    <property type="molecule type" value="Genomic_DNA"/>
</dbReference>
<dbReference type="InterPro" id="IPR006597">
    <property type="entry name" value="Sel1-like"/>
</dbReference>
<dbReference type="SUPFAM" id="SSF81901">
    <property type="entry name" value="HCP-like"/>
    <property type="match status" value="1"/>
</dbReference>
<dbReference type="RefSeq" id="WP_005421099.1">
    <property type="nucleotide sequence ID" value="NZ_CABMJM010000010.1"/>
</dbReference>
<evidence type="ECO:0000313" key="2">
    <source>
        <dbReference type="Proteomes" id="UP000216433"/>
    </source>
</evidence>
<organism evidence="1 2">
    <name type="scientific">Stenotrophomonas maltophilia</name>
    <name type="common">Pseudomonas maltophilia</name>
    <name type="synonym">Xanthomonas maltophilia</name>
    <dbReference type="NCBI Taxonomy" id="40324"/>
    <lineage>
        <taxon>Bacteria</taxon>
        <taxon>Pseudomonadati</taxon>
        <taxon>Pseudomonadota</taxon>
        <taxon>Gammaproteobacteria</taxon>
        <taxon>Lysobacterales</taxon>
        <taxon>Lysobacteraceae</taxon>
        <taxon>Stenotrophomonas</taxon>
        <taxon>Stenotrophomonas maltophilia group</taxon>
    </lineage>
</organism>
<comment type="caution">
    <text evidence="1">The sequence shown here is derived from an EMBL/GenBank/DDBJ whole genome shotgun (WGS) entry which is preliminary data.</text>
</comment>
<accession>A0A1A6X8E3</accession>
<dbReference type="InterPro" id="IPR011990">
    <property type="entry name" value="TPR-like_helical_dom_sf"/>
</dbReference>
<sequence>MSLNIIARPLVATLLGLLAVPAAGSSPAPPADAYETIVLQSHEFLVYHPDLRFRGLGMQARERGRHEEARNDFRNAARYGDKLSQAALADMLWNGQGGPVDRALGYAWMDLAAERGTEWLVVQRERFWEALSADERERAVREGRALYAEFGDPAATPRLERELRAGSMRQTGSRAGWNGAMRSQGRGDAGARVLQPEKHQLARYWDPVAYRQWQDEELARSGR</sequence>
<reference evidence="1 2" key="1">
    <citation type="submission" date="2017-06" db="EMBL/GenBank/DDBJ databases">
        <title>Genome sequencing and assembly of Stenotrophomonas maltophilia DF07.</title>
        <authorList>
            <person name="Iyer R."/>
        </authorList>
    </citation>
    <scope>NUCLEOTIDE SEQUENCE [LARGE SCALE GENOMIC DNA]</scope>
    <source>
        <strain evidence="1 2">DF07</strain>
    </source>
</reference>
<dbReference type="AlphaFoldDB" id="A0A1A6X8E3"/>
<dbReference type="SMART" id="SM00671">
    <property type="entry name" value="SEL1"/>
    <property type="match status" value="1"/>
</dbReference>